<comment type="subcellular location">
    <subcellularLocation>
        <location evidence="1">Nucleus</location>
    </subcellularLocation>
</comment>
<evidence type="ECO:0000256" key="4">
    <source>
        <dbReference type="ARBA" id="ARBA00022771"/>
    </source>
</evidence>
<comment type="similarity">
    <text evidence="2">Belongs to the TFIIB family.</text>
</comment>
<gene>
    <name evidence="11" type="ORF">CALVIDRAFT_63039</name>
</gene>
<evidence type="ECO:0000256" key="3">
    <source>
        <dbReference type="ARBA" id="ARBA00022723"/>
    </source>
</evidence>
<dbReference type="GO" id="GO:0001006">
    <property type="term" value="F:RNA polymerase III type 3 promoter sequence-specific DNA binding"/>
    <property type="evidence" value="ECO:0007669"/>
    <property type="project" value="TreeGrafter"/>
</dbReference>
<dbReference type="AlphaFoldDB" id="A0A167NN55"/>
<dbReference type="GO" id="GO:0070897">
    <property type="term" value="P:transcription preinitiation complex assembly"/>
    <property type="evidence" value="ECO:0007669"/>
    <property type="project" value="InterPro"/>
</dbReference>
<keyword evidence="8" id="KW-0539">Nucleus</keyword>
<dbReference type="InterPro" id="IPR013137">
    <property type="entry name" value="Znf_TFIIB"/>
</dbReference>
<evidence type="ECO:0000256" key="5">
    <source>
        <dbReference type="ARBA" id="ARBA00022833"/>
    </source>
</evidence>
<name>A0A167NN55_CALVF</name>
<dbReference type="GO" id="GO:0097550">
    <property type="term" value="C:transcription preinitiation complex"/>
    <property type="evidence" value="ECO:0007669"/>
    <property type="project" value="TreeGrafter"/>
</dbReference>
<sequence length="533" mass="57791">MPKDAACPACGSTDLFFDNEALSRICSHCGALYDSSQTVIDNGWQFDEGYGQQLGAHLATRALRRPDGGLVLSLQTKEDRRDILKAARHKLIRDLFSALGRRSEALVGRATNIFDLVQERAHFNWGSVRADEVGAACVAIALREANLPESLGELSVLMAIPVLSLTRLYRKAQRLLGFRLPPTDAHLYLSVLASHLLAASADGPHPSLPKRTTDAILSISKDSLLEWSNKLLSIAEKEALVAGRNAGPVACAAVLLALEAEAEVRLQGVEMLAALLAGRLGKTAYTVMERYHEMVKMLSTFKAELQRHSSAVMAPYSGREATRRAKSHSAWLKDVLVLVDEISSSKPQEDAGPSIVPSIARRKAEFALHAELANPNGTQSAQDGAESEYWTHLSEDDEDDIVDSSEVSACSRPLRTSDLAGDAARRAIQVRSVYARLPRTSQRPARQDEAALRTAHALLAPARGSVDPDNDVSTRGLLLRTEAPPDDVTGLLRSGSRLSRLVAERGGEHLVEDDELFADGELDSYIDSANMIG</sequence>
<dbReference type="GO" id="GO:0000126">
    <property type="term" value="C:transcription factor TFIIIB complex"/>
    <property type="evidence" value="ECO:0007669"/>
    <property type="project" value="TreeGrafter"/>
</dbReference>
<keyword evidence="4 9" id="KW-0863">Zinc-finger</keyword>
<dbReference type="Gene3D" id="1.10.472.170">
    <property type="match status" value="1"/>
</dbReference>
<evidence type="ECO:0000313" key="12">
    <source>
        <dbReference type="Proteomes" id="UP000076738"/>
    </source>
</evidence>
<dbReference type="PROSITE" id="PS51134">
    <property type="entry name" value="ZF_TFIIB"/>
    <property type="match status" value="1"/>
</dbReference>
<protein>
    <recommendedName>
        <fullName evidence="10">TFIIB-type domain-containing protein</fullName>
    </recommendedName>
</protein>
<feature type="domain" description="TFIIB-type" evidence="10">
    <location>
        <begin position="2"/>
        <end position="34"/>
    </location>
</feature>
<dbReference type="PANTHER" id="PTHR11618:SF4">
    <property type="entry name" value="TRANSCRIPTION FACTOR IIIB 90 KDA SUBUNIT"/>
    <property type="match status" value="1"/>
</dbReference>
<keyword evidence="6" id="KW-0805">Transcription regulation</keyword>
<evidence type="ECO:0000313" key="11">
    <source>
        <dbReference type="EMBL" id="KZO97886.1"/>
    </source>
</evidence>
<keyword evidence="3" id="KW-0479">Metal-binding</keyword>
<evidence type="ECO:0000256" key="7">
    <source>
        <dbReference type="ARBA" id="ARBA00023163"/>
    </source>
</evidence>
<dbReference type="Proteomes" id="UP000076738">
    <property type="component" value="Unassembled WGS sequence"/>
</dbReference>
<dbReference type="InterPro" id="IPR000812">
    <property type="entry name" value="TFIIB"/>
</dbReference>
<dbReference type="GO" id="GO:0005634">
    <property type="term" value="C:nucleus"/>
    <property type="evidence" value="ECO:0007669"/>
    <property type="project" value="UniProtKB-SubCell"/>
</dbReference>
<keyword evidence="5" id="KW-0862">Zinc</keyword>
<accession>A0A167NN55</accession>
<dbReference type="PANTHER" id="PTHR11618">
    <property type="entry name" value="TRANSCRIPTION INITIATION FACTOR IIB-RELATED"/>
    <property type="match status" value="1"/>
</dbReference>
<evidence type="ECO:0000256" key="2">
    <source>
        <dbReference type="ARBA" id="ARBA00010857"/>
    </source>
</evidence>
<evidence type="ECO:0000256" key="9">
    <source>
        <dbReference type="PROSITE-ProRule" id="PRU00469"/>
    </source>
</evidence>
<dbReference type="OrthoDB" id="2527864at2759"/>
<reference evidence="11 12" key="1">
    <citation type="journal article" date="2016" name="Mol. Biol. Evol.">
        <title>Comparative Genomics of Early-Diverging Mushroom-Forming Fungi Provides Insights into the Origins of Lignocellulose Decay Capabilities.</title>
        <authorList>
            <person name="Nagy L.G."/>
            <person name="Riley R."/>
            <person name="Tritt A."/>
            <person name="Adam C."/>
            <person name="Daum C."/>
            <person name="Floudas D."/>
            <person name="Sun H."/>
            <person name="Yadav J.S."/>
            <person name="Pangilinan J."/>
            <person name="Larsson K.H."/>
            <person name="Matsuura K."/>
            <person name="Barry K."/>
            <person name="Labutti K."/>
            <person name="Kuo R."/>
            <person name="Ohm R.A."/>
            <person name="Bhattacharya S.S."/>
            <person name="Shirouzu T."/>
            <person name="Yoshinaga Y."/>
            <person name="Martin F.M."/>
            <person name="Grigoriev I.V."/>
            <person name="Hibbett D.S."/>
        </authorList>
    </citation>
    <scope>NUCLEOTIDE SEQUENCE [LARGE SCALE GENOMIC DNA]</scope>
    <source>
        <strain evidence="11 12">TUFC12733</strain>
    </source>
</reference>
<keyword evidence="7" id="KW-0804">Transcription</keyword>
<evidence type="ECO:0000256" key="1">
    <source>
        <dbReference type="ARBA" id="ARBA00004123"/>
    </source>
</evidence>
<evidence type="ECO:0000256" key="6">
    <source>
        <dbReference type="ARBA" id="ARBA00023015"/>
    </source>
</evidence>
<dbReference type="CDD" id="cd00043">
    <property type="entry name" value="CYCLIN_SF"/>
    <property type="match status" value="1"/>
</dbReference>
<dbReference type="STRING" id="1330018.A0A167NN55"/>
<evidence type="ECO:0000259" key="10">
    <source>
        <dbReference type="PROSITE" id="PS51134"/>
    </source>
</evidence>
<proteinExistence type="inferred from homology"/>
<organism evidence="11 12">
    <name type="scientific">Calocera viscosa (strain TUFC12733)</name>
    <dbReference type="NCBI Taxonomy" id="1330018"/>
    <lineage>
        <taxon>Eukaryota</taxon>
        <taxon>Fungi</taxon>
        <taxon>Dikarya</taxon>
        <taxon>Basidiomycota</taxon>
        <taxon>Agaricomycotina</taxon>
        <taxon>Dacrymycetes</taxon>
        <taxon>Dacrymycetales</taxon>
        <taxon>Dacrymycetaceae</taxon>
        <taxon>Calocera</taxon>
    </lineage>
</organism>
<dbReference type="EMBL" id="KV417278">
    <property type="protein sequence ID" value="KZO97886.1"/>
    <property type="molecule type" value="Genomic_DNA"/>
</dbReference>
<dbReference type="SUPFAM" id="SSF57783">
    <property type="entry name" value="Zinc beta-ribbon"/>
    <property type="match status" value="1"/>
</dbReference>
<keyword evidence="12" id="KW-1185">Reference proteome</keyword>
<evidence type="ECO:0000256" key="8">
    <source>
        <dbReference type="ARBA" id="ARBA00023242"/>
    </source>
</evidence>
<dbReference type="GO" id="GO:0008270">
    <property type="term" value="F:zinc ion binding"/>
    <property type="evidence" value="ECO:0007669"/>
    <property type="project" value="UniProtKB-KW"/>
</dbReference>
<dbReference type="GO" id="GO:0000995">
    <property type="term" value="F:RNA polymerase III general transcription initiation factor activity"/>
    <property type="evidence" value="ECO:0007669"/>
    <property type="project" value="TreeGrafter"/>
</dbReference>